<dbReference type="InterPro" id="IPR039708">
    <property type="entry name" value="MT1774/Rv1733c-like"/>
</dbReference>
<accession>A0A370HYA8</accession>
<protein>
    <submittedName>
        <fullName evidence="3">Uncharacterized protein</fullName>
    </submittedName>
</protein>
<evidence type="ECO:0000256" key="1">
    <source>
        <dbReference type="SAM" id="MobiDB-lite"/>
    </source>
</evidence>
<dbReference type="Proteomes" id="UP000254869">
    <property type="component" value="Unassembled WGS sequence"/>
</dbReference>
<feature type="transmembrane region" description="Helical" evidence="2">
    <location>
        <begin position="63"/>
        <end position="88"/>
    </location>
</feature>
<comment type="caution">
    <text evidence="3">The sequence shown here is derived from an EMBL/GenBank/DDBJ whole genome shotgun (WGS) entry which is preliminary data.</text>
</comment>
<dbReference type="PANTHER" id="PTHR42305">
    <property type="entry name" value="MEMBRANE PROTEIN RV1733C-RELATED"/>
    <property type="match status" value="1"/>
</dbReference>
<keyword evidence="4" id="KW-1185">Reference proteome</keyword>
<dbReference type="STRING" id="1210086.GCA_001613105_07163"/>
<sequence>MRSAAGQEGAAHLLEAHARWERPNGPGEAVIDVRGSEQPGDRTTLWLGPDGRPTTPPLTHDVAVVQGIGVGLLIVLAAAADAGVIVWATGRWLDRRRAAAWDHEWRLVSPALGRDKQ</sequence>
<feature type="region of interest" description="Disordered" evidence="1">
    <location>
        <begin position="16"/>
        <end position="54"/>
    </location>
</feature>
<dbReference type="EMBL" id="QQBC01000010">
    <property type="protein sequence ID" value="RDI63449.1"/>
    <property type="molecule type" value="Genomic_DNA"/>
</dbReference>
<dbReference type="AlphaFoldDB" id="A0A370HYA8"/>
<gene>
    <name evidence="3" type="ORF">DFR76_110146</name>
</gene>
<dbReference type="RefSeq" id="WP_068007169.1">
    <property type="nucleotide sequence ID" value="NZ_QQBC01000010.1"/>
</dbReference>
<organism evidence="3 4">
    <name type="scientific">Nocardia pseudobrasiliensis</name>
    <dbReference type="NCBI Taxonomy" id="45979"/>
    <lineage>
        <taxon>Bacteria</taxon>
        <taxon>Bacillati</taxon>
        <taxon>Actinomycetota</taxon>
        <taxon>Actinomycetes</taxon>
        <taxon>Mycobacteriales</taxon>
        <taxon>Nocardiaceae</taxon>
        <taxon>Nocardia</taxon>
    </lineage>
</organism>
<keyword evidence="2" id="KW-0472">Membrane</keyword>
<evidence type="ECO:0000313" key="4">
    <source>
        <dbReference type="Proteomes" id="UP000254869"/>
    </source>
</evidence>
<evidence type="ECO:0000313" key="3">
    <source>
        <dbReference type="EMBL" id="RDI63449.1"/>
    </source>
</evidence>
<keyword evidence="2" id="KW-0812">Transmembrane</keyword>
<dbReference type="PANTHER" id="PTHR42305:SF1">
    <property type="entry name" value="MEMBRANE PROTEIN RV1733C-RELATED"/>
    <property type="match status" value="1"/>
</dbReference>
<keyword evidence="2" id="KW-1133">Transmembrane helix</keyword>
<name>A0A370HYA8_9NOCA</name>
<evidence type="ECO:0000256" key="2">
    <source>
        <dbReference type="SAM" id="Phobius"/>
    </source>
</evidence>
<reference evidence="3 4" key="1">
    <citation type="submission" date="2018-07" db="EMBL/GenBank/DDBJ databases">
        <title>Genomic Encyclopedia of Type Strains, Phase IV (KMG-IV): sequencing the most valuable type-strain genomes for metagenomic binning, comparative biology and taxonomic classification.</title>
        <authorList>
            <person name="Goeker M."/>
        </authorList>
    </citation>
    <scope>NUCLEOTIDE SEQUENCE [LARGE SCALE GENOMIC DNA]</scope>
    <source>
        <strain evidence="3 4">DSM 44290</strain>
    </source>
</reference>
<proteinExistence type="predicted"/>